<proteinExistence type="predicted"/>
<protein>
    <submittedName>
        <fullName evidence="1">Uncharacterized protein</fullName>
    </submittedName>
</protein>
<sequence>MEVKKSNRRMQILPPIHALKLKFKNMKKFRGFRANAIRYRSKYRRFIFDILFFIFGCCRRSSELRLVNIRPMTDDISPSLLSSTLVFQHEGILVQCRIVDLVLGMSVFTVGGPMFKSGPYPQKQNHDSRRPAMARPPIWPCARSCLFTRDGVRVRASPSSKKIVMLREVQGLLNGVQGLRRS</sequence>
<keyword evidence="2" id="KW-1185">Reference proteome</keyword>
<feature type="non-terminal residue" evidence="1">
    <location>
        <position position="182"/>
    </location>
</feature>
<dbReference type="AlphaFoldDB" id="A0A6H5G1D0"/>
<evidence type="ECO:0000313" key="1">
    <source>
        <dbReference type="EMBL" id="CAA9995458.1"/>
    </source>
</evidence>
<dbReference type="EMBL" id="CADCXU010003307">
    <property type="protein sequence ID" value="CAA9995458.1"/>
    <property type="molecule type" value="Genomic_DNA"/>
</dbReference>
<reference evidence="1 2" key="1">
    <citation type="submission" date="2020-02" db="EMBL/GenBank/DDBJ databases">
        <authorList>
            <person name="Ferguson B K."/>
        </authorList>
    </citation>
    <scope>NUCLEOTIDE SEQUENCE [LARGE SCALE GENOMIC DNA]</scope>
</reference>
<evidence type="ECO:0000313" key="2">
    <source>
        <dbReference type="Proteomes" id="UP000479000"/>
    </source>
</evidence>
<accession>A0A6H5G1D0</accession>
<gene>
    <name evidence="1" type="ORF">NTEN_LOCUS2249</name>
</gene>
<dbReference type="Proteomes" id="UP000479000">
    <property type="component" value="Unassembled WGS sequence"/>
</dbReference>
<organism evidence="1 2">
    <name type="scientific">Nesidiocoris tenuis</name>
    <dbReference type="NCBI Taxonomy" id="355587"/>
    <lineage>
        <taxon>Eukaryota</taxon>
        <taxon>Metazoa</taxon>
        <taxon>Ecdysozoa</taxon>
        <taxon>Arthropoda</taxon>
        <taxon>Hexapoda</taxon>
        <taxon>Insecta</taxon>
        <taxon>Pterygota</taxon>
        <taxon>Neoptera</taxon>
        <taxon>Paraneoptera</taxon>
        <taxon>Hemiptera</taxon>
        <taxon>Heteroptera</taxon>
        <taxon>Panheteroptera</taxon>
        <taxon>Cimicomorpha</taxon>
        <taxon>Miridae</taxon>
        <taxon>Dicyphina</taxon>
        <taxon>Nesidiocoris</taxon>
    </lineage>
</organism>
<name>A0A6H5G1D0_9HEMI</name>